<evidence type="ECO:0000313" key="3">
    <source>
        <dbReference type="Proteomes" id="UP001232063"/>
    </source>
</evidence>
<dbReference type="Gene3D" id="1.10.443.10">
    <property type="entry name" value="Intergrase catalytic core"/>
    <property type="match status" value="1"/>
</dbReference>
<keyword evidence="3" id="KW-1185">Reference proteome</keyword>
<evidence type="ECO:0000313" key="2">
    <source>
        <dbReference type="EMBL" id="MDJ1503589.1"/>
    </source>
</evidence>
<sequence>MRIKDAINLHWSDVYKYHIAYYPSKTVRFKKKIVVPITEPLKKILAQYKAIEKETDGFVTMTNKRYPLILQPGQTKPEAEQMLHDKRVSIYNK</sequence>
<dbReference type="GO" id="GO:0003677">
    <property type="term" value="F:DNA binding"/>
    <property type="evidence" value="ECO:0007669"/>
    <property type="project" value="InterPro"/>
</dbReference>
<reference evidence="2" key="1">
    <citation type="submission" date="2023-05" db="EMBL/GenBank/DDBJ databases">
        <authorList>
            <person name="Zhang X."/>
        </authorList>
    </citation>
    <scope>NUCLEOTIDE SEQUENCE</scope>
    <source>
        <strain evidence="2">BD1B2-1</strain>
    </source>
</reference>
<dbReference type="RefSeq" id="WP_314514206.1">
    <property type="nucleotide sequence ID" value="NZ_JASJOU010000008.1"/>
</dbReference>
<dbReference type="AlphaFoldDB" id="A0AAE3R8V4"/>
<evidence type="ECO:0000256" key="1">
    <source>
        <dbReference type="ARBA" id="ARBA00023172"/>
    </source>
</evidence>
<dbReference type="GO" id="GO:0015074">
    <property type="term" value="P:DNA integration"/>
    <property type="evidence" value="ECO:0007669"/>
    <property type="project" value="InterPro"/>
</dbReference>
<comment type="caution">
    <text evidence="2">The sequence shown here is derived from an EMBL/GenBank/DDBJ whole genome shotgun (WGS) entry which is preliminary data.</text>
</comment>
<dbReference type="Proteomes" id="UP001232063">
    <property type="component" value="Unassembled WGS sequence"/>
</dbReference>
<dbReference type="GO" id="GO:0006310">
    <property type="term" value="P:DNA recombination"/>
    <property type="evidence" value="ECO:0007669"/>
    <property type="project" value="UniProtKB-KW"/>
</dbReference>
<gene>
    <name evidence="2" type="ORF">QNI22_23175</name>
</gene>
<protein>
    <submittedName>
        <fullName evidence="2">Uncharacterized protein</fullName>
    </submittedName>
</protein>
<keyword evidence="1" id="KW-0233">DNA recombination</keyword>
<dbReference type="InterPro" id="IPR013762">
    <property type="entry name" value="Integrase-like_cat_sf"/>
</dbReference>
<dbReference type="SUPFAM" id="SSF56349">
    <property type="entry name" value="DNA breaking-rejoining enzymes"/>
    <property type="match status" value="1"/>
</dbReference>
<accession>A0AAE3R8V4</accession>
<proteinExistence type="predicted"/>
<dbReference type="InterPro" id="IPR011010">
    <property type="entry name" value="DNA_brk_join_enz"/>
</dbReference>
<name>A0AAE3R8V4_9BACT</name>
<organism evidence="2 3">
    <name type="scientific">Xanthocytophaga agilis</name>
    <dbReference type="NCBI Taxonomy" id="3048010"/>
    <lineage>
        <taxon>Bacteria</taxon>
        <taxon>Pseudomonadati</taxon>
        <taxon>Bacteroidota</taxon>
        <taxon>Cytophagia</taxon>
        <taxon>Cytophagales</taxon>
        <taxon>Rhodocytophagaceae</taxon>
        <taxon>Xanthocytophaga</taxon>
    </lineage>
</organism>
<dbReference type="EMBL" id="JASJOU010000008">
    <property type="protein sequence ID" value="MDJ1503589.1"/>
    <property type="molecule type" value="Genomic_DNA"/>
</dbReference>